<protein>
    <submittedName>
        <fullName evidence="1">Uncharacterized protein</fullName>
    </submittedName>
</protein>
<keyword evidence="2" id="KW-1185">Reference proteome</keyword>
<sequence>VYVVVAGAIVDNPASCSMSTRRNTLYQAAADVQANQNAPLPQGVADQDVPVLNPAPPPAVQAVRQDLKRSLLRHFPVFPIVLRVHSR</sequence>
<dbReference type="Proteomes" id="UP000006643">
    <property type="component" value="Unassembled WGS sequence"/>
</dbReference>
<feature type="non-terminal residue" evidence="1">
    <location>
        <position position="87"/>
    </location>
</feature>
<gene>
    <name evidence="1" type="ORF">PITG_19618</name>
</gene>
<accession>D0P0D9</accession>
<name>D0P0D9_PHYIT</name>
<dbReference type="HOGENOM" id="CLU_2490190_0_0_1"/>
<dbReference type="KEGG" id="pif:PITG_19618"/>
<evidence type="ECO:0000313" key="2">
    <source>
        <dbReference type="Proteomes" id="UP000006643"/>
    </source>
</evidence>
<dbReference type="GeneID" id="9467121"/>
<dbReference type="RefSeq" id="XP_002996939.1">
    <property type="nucleotide sequence ID" value="XM_002996893.1"/>
</dbReference>
<dbReference type="EMBL" id="DS028216">
    <property type="protein sequence ID" value="EEY70317.1"/>
    <property type="molecule type" value="Genomic_DNA"/>
</dbReference>
<proteinExistence type="predicted"/>
<organism evidence="1 2">
    <name type="scientific">Phytophthora infestans (strain T30-4)</name>
    <name type="common">Potato late blight agent</name>
    <dbReference type="NCBI Taxonomy" id="403677"/>
    <lineage>
        <taxon>Eukaryota</taxon>
        <taxon>Sar</taxon>
        <taxon>Stramenopiles</taxon>
        <taxon>Oomycota</taxon>
        <taxon>Peronosporomycetes</taxon>
        <taxon>Peronosporales</taxon>
        <taxon>Peronosporaceae</taxon>
        <taxon>Phytophthora</taxon>
    </lineage>
</organism>
<dbReference type="VEuPathDB" id="FungiDB:PITG_19618"/>
<reference evidence="2" key="1">
    <citation type="journal article" date="2009" name="Nature">
        <title>Genome sequence and analysis of the Irish potato famine pathogen Phytophthora infestans.</title>
        <authorList>
            <consortium name="The Broad Institute Genome Sequencing Platform"/>
            <person name="Haas B.J."/>
            <person name="Kamoun S."/>
            <person name="Zody M.C."/>
            <person name="Jiang R.H."/>
            <person name="Handsaker R.E."/>
            <person name="Cano L.M."/>
            <person name="Grabherr M."/>
            <person name="Kodira C.D."/>
            <person name="Raffaele S."/>
            <person name="Torto-Alalibo T."/>
            <person name="Bozkurt T.O."/>
            <person name="Ah-Fong A.M."/>
            <person name="Alvarado L."/>
            <person name="Anderson V.L."/>
            <person name="Armstrong M.R."/>
            <person name="Avrova A."/>
            <person name="Baxter L."/>
            <person name="Beynon J."/>
            <person name="Boevink P.C."/>
            <person name="Bollmann S.R."/>
            <person name="Bos J.I."/>
            <person name="Bulone V."/>
            <person name="Cai G."/>
            <person name="Cakir C."/>
            <person name="Carrington J.C."/>
            <person name="Chawner M."/>
            <person name="Conti L."/>
            <person name="Costanzo S."/>
            <person name="Ewan R."/>
            <person name="Fahlgren N."/>
            <person name="Fischbach M.A."/>
            <person name="Fugelstad J."/>
            <person name="Gilroy E.M."/>
            <person name="Gnerre S."/>
            <person name="Green P.J."/>
            <person name="Grenville-Briggs L.J."/>
            <person name="Griffith J."/>
            <person name="Grunwald N.J."/>
            <person name="Horn K."/>
            <person name="Horner N.R."/>
            <person name="Hu C.H."/>
            <person name="Huitema E."/>
            <person name="Jeong D.H."/>
            <person name="Jones A.M."/>
            <person name="Jones J.D."/>
            <person name="Jones R.W."/>
            <person name="Karlsson E.K."/>
            <person name="Kunjeti S.G."/>
            <person name="Lamour K."/>
            <person name="Liu Z."/>
            <person name="Ma L."/>
            <person name="Maclean D."/>
            <person name="Chibucos M.C."/>
            <person name="McDonald H."/>
            <person name="McWalters J."/>
            <person name="Meijer H.J."/>
            <person name="Morgan W."/>
            <person name="Morris P.F."/>
            <person name="Munro C.A."/>
            <person name="O'Neill K."/>
            <person name="Ospina-Giraldo M."/>
            <person name="Pinzon A."/>
            <person name="Pritchard L."/>
            <person name="Ramsahoye B."/>
            <person name="Ren Q."/>
            <person name="Restrepo S."/>
            <person name="Roy S."/>
            <person name="Sadanandom A."/>
            <person name="Savidor A."/>
            <person name="Schornack S."/>
            <person name="Schwartz D.C."/>
            <person name="Schumann U.D."/>
            <person name="Schwessinger B."/>
            <person name="Seyer L."/>
            <person name="Sharpe T."/>
            <person name="Silvar C."/>
            <person name="Song J."/>
            <person name="Studholme D.J."/>
            <person name="Sykes S."/>
            <person name="Thines M."/>
            <person name="van de Vondervoort P.J."/>
            <person name="Phuntumart V."/>
            <person name="Wawra S."/>
            <person name="Weide R."/>
            <person name="Win J."/>
            <person name="Young C."/>
            <person name="Zhou S."/>
            <person name="Fry W."/>
            <person name="Meyers B.C."/>
            <person name="van West P."/>
            <person name="Ristaino J."/>
            <person name="Govers F."/>
            <person name="Birch P.R."/>
            <person name="Whisson S.C."/>
            <person name="Judelson H.S."/>
            <person name="Nusbaum C."/>
        </authorList>
    </citation>
    <scope>NUCLEOTIDE SEQUENCE [LARGE SCALE GENOMIC DNA]</scope>
    <source>
        <strain evidence="2">T30-4</strain>
    </source>
</reference>
<dbReference type="InParanoid" id="D0P0D9"/>
<dbReference type="AlphaFoldDB" id="D0P0D9"/>
<evidence type="ECO:0000313" key="1">
    <source>
        <dbReference type="EMBL" id="EEY70317.1"/>
    </source>
</evidence>